<dbReference type="EMBL" id="CP036273">
    <property type="protein sequence ID" value="QDU23064.1"/>
    <property type="molecule type" value="Genomic_DNA"/>
</dbReference>
<dbReference type="InterPro" id="IPR026350">
    <property type="entry name" value="GxxExxY"/>
</dbReference>
<dbReference type="KEGG" id="uli:ETAA1_50540"/>
<dbReference type="AlphaFoldDB" id="A0A517XZX3"/>
<gene>
    <name evidence="1" type="ORF">ETAA1_50540</name>
</gene>
<dbReference type="Pfam" id="PF13366">
    <property type="entry name" value="PDDEXK_3"/>
    <property type="match status" value="1"/>
</dbReference>
<protein>
    <recommendedName>
        <fullName evidence="3">GxxExxY protein</fullName>
    </recommendedName>
</protein>
<keyword evidence="2" id="KW-1185">Reference proteome</keyword>
<proteinExistence type="predicted"/>
<dbReference type="OrthoDB" id="9798792at2"/>
<accession>A0A517XZX3</accession>
<dbReference type="Proteomes" id="UP000319576">
    <property type="component" value="Chromosome"/>
</dbReference>
<organism evidence="1 2">
    <name type="scientific">Urbifossiella limnaea</name>
    <dbReference type="NCBI Taxonomy" id="2528023"/>
    <lineage>
        <taxon>Bacteria</taxon>
        <taxon>Pseudomonadati</taxon>
        <taxon>Planctomycetota</taxon>
        <taxon>Planctomycetia</taxon>
        <taxon>Gemmatales</taxon>
        <taxon>Gemmataceae</taxon>
        <taxon>Urbifossiella</taxon>
    </lineage>
</organism>
<evidence type="ECO:0000313" key="2">
    <source>
        <dbReference type="Proteomes" id="UP000319576"/>
    </source>
</evidence>
<dbReference type="NCBIfam" id="TIGR04256">
    <property type="entry name" value="GxxExxY"/>
    <property type="match status" value="1"/>
</dbReference>
<reference evidence="1 2" key="1">
    <citation type="submission" date="2019-02" db="EMBL/GenBank/DDBJ databases">
        <title>Deep-cultivation of Planctomycetes and their phenomic and genomic characterization uncovers novel biology.</title>
        <authorList>
            <person name="Wiegand S."/>
            <person name="Jogler M."/>
            <person name="Boedeker C."/>
            <person name="Pinto D."/>
            <person name="Vollmers J."/>
            <person name="Rivas-Marin E."/>
            <person name="Kohn T."/>
            <person name="Peeters S.H."/>
            <person name="Heuer A."/>
            <person name="Rast P."/>
            <person name="Oberbeckmann S."/>
            <person name="Bunk B."/>
            <person name="Jeske O."/>
            <person name="Meyerdierks A."/>
            <person name="Storesund J.E."/>
            <person name="Kallscheuer N."/>
            <person name="Luecker S."/>
            <person name="Lage O.M."/>
            <person name="Pohl T."/>
            <person name="Merkel B.J."/>
            <person name="Hornburger P."/>
            <person name="Mueller R.-W."/>
            <person name="Bruemmer F."/>
            <person name="Labrenz M."/>
            <person name="Spormann A.M."/>
            <person name="Op den Camp H."/>
            <person name="Overmann J."/>
            <person name="Amann R."/>
            <person name="Jetten M.S.M."/>
            <person name="Mascher T."/>
            <person name="Medema M.H."/>
            <person name="Devos D.P."/>
            <person name="Kaster A.-K."/>
            <person name="Ovreas L."/>
            <person name="Rohde M."/>
            <person name="Galperin M.Y."/>
            <person name="Jogler C."/>
        </authorList>
    </citation>
    <scope>NUCLEOTIDE SEQUENCE [LARGE SCALE GENOMIC DNA]</scope>
    <source>
        <strain evidence="1 2">ETA_A1</strain>
    </source>
</reference>
<evidence type="ECO:0000313" key="1">
    <source>
        <dbReference type="EMBL" id="QDU23064.1"/>
    </source>
</evidence>
<dbReference type="RefSeq" id="WP_145243167.1">
    <property type="nucleotide sequence ID" value="NZ_CP036273.1"/>
</dbReference>
<name>A0A517XZX3_9BACT</name>
<sequence>MLHDALTGKVIGVAYTVFNELGSGFLESVYEKAMKYELLAAGHEVMTQHPITVLYRGQVVGEFFADLFIDGRVIVELKAVRSLQPVHEAQLVNYLKATGVDVGILLNFADTKVEVRRKLRVLPEAEPPGF</sequence>
<evidence type="ECO:0008006" key="3">
    <source>
        <dbReference type="Google" id="ProtNLM"/>
    </source>
</evidence>